<comment type="caution">
    <text evidence="8">The sequence shown here is derived from an EMBL/GenBank/DDBJ whole genome shotgun (WGS) entry which is preliminary data.</text>
</comment>
<dbReference type="Pfam" id="PF05485">
    <property type="entry name" value="THAP"/>
    <property type="match status" value="1"/>
</dbReference>
<dbReference type="InterPro" id="IPR027806">
    <property type="entry name" value="HARBI1_dom"/>
</dbReference>
<dbReference type="SUPFAM" id="SSF57716">
    <property type="entry name" value="Glucocorticoid receptor-like (DNA-binding domain)"/>
    <property type="match status" value="1"/>
</dbReference>
<evidence type="ECO:0000313" key="9">
    <source>
        <dbReference type="Proteomes" id="UP001159405"/>
    </source>
</evidence>
<dbReference type="PANTHER" id="PTHR23080">
    <property type="entry name" value="THAP DOMAIN PROTEIN"/>
    <property type="match status" value="1"/>
</dbReference>
<sequence length="472" mass="54345">MATLHQDPCKQNKTKTSHKTCASAMCNNRSENRPDLTYHKFPSDPETSRRWEILMRRGDQKFKSVENKYCCSEHFVPNDYRISLTGHRKDLKTGAIPSVFPWSSAKSHVREERLRLRTQAKISHKEIERSEESLLSDEVQDSVNFIGPPTIEPFAEEKCLEVEILKKELSKAREKEYVFTFDYETLIAFWNYIEPSASHLTYYSSVRDATQVNTDDVFPFLNTPGKKFPGRNVGAQRSLQPIDEFWLFLTRLRLGLFERDLAFRFNISISTVSDIMITHSNYLFVMLGSLPMWASKDVIKQHLPTAFQGRFENVRCIIDCTEIKCEKPEDLQKQSEFYSEYKSHNTFKGLIGISPNVWVTFVSSLYGGSISDRQTVEKSHFVDLLEQGDLIMADRGFDIQDLMAAKQAKLFIPPKRQSTADQFSKEDCFETMRIANPRRKGNQTTLTKAEGLILKLICGHVNYNVCIVGCVC</sequence>
<dbReference type="Gene3D" id="6.20.210.20">
    <property type="entry name" value="THAP domain"/>
    <property type="match status" value="1"/>
</dbReference>
<organism evidence="8 9">
    <name type="scientific">Porites lobata</name>
    <dbReference type="NCBI Taxonomy" id="104759"/>
    <lineage>
        <taxon>Eukaryota</taxon>
        <taxon>Metazoa</taxon>
        <taxon>Cnidaria</taxon>
        <taxon>Anthozoa</taxon>
        <taxon>Hexacorallia</taxon>
        <taxon>Scleractinia</taxon>
        <taxon>Fungiina</taxon>
        <taxon>Poritidae</taxon>
        <taxon>Porites</taxon>
    </lineage>
</organism>
<keyword evidence="9" id="KW-1185">Reference proteome</keyword>
<evidence type="ECO:0000259" key="7">
    <source>
        <dbReference type="PROSITE" id="PS50950"/>
    </source>
</evidence>
<keyword evidence="4" id="KW-0862">Zinc</keyword>
<reference evidence="8 9" key="1">
    <citation type="submission" date="2022-05" db="EMBL/GenBank/DDBJ databases">
        <authorList>
            <consortium name="Genoscope - CEA"/>
            <person name="William W."/>
        </authorList>
    </citation>
    <scope>NUCLEOTIDE SEQUENCE [LARGE SCALE GENOMIC DNA]</scope>
</reference>
<gene>
    <name evidence="8" type="ORF">PLOB_00031431</name>
</gene>
<evidence type="ECO:0000313" key="8">
    <source>
        <dbReference type="EMBL" id="CAH3124853.1"/>
    </source>
</evidence>
<evidence type="ECO:0000256" key="2">
    <source>
        <dbReference type="ARBA" id="ARBA00022723"/>
    </source>
</evidence>
<keyword evidence="2" id="KW-0479">Metal-binding</keyword>
<dbReference type="Pfam" id="PF13359">
    <property type="entry name" value="DDE_Tnp_4"/>
    <property type="match status" value="1"/>
</dbReference>
<protein>
    <recommendedName>
        <fullName evidence="7">THAP-type domain-containing protein</fullName>
    </recommendedName>
</protein>
<accession>A0ABN8NWD8</accession>
<dbReference type="SMART" id="SM00980">
    <property type="entry name" value="THAP"/>
    <property type="match status" value="1"/>
</dbReference>
<dbReference type="Proteomes" id="UP001159405">
    <property type="component" value="Unassembled WGS sequence"/>
</dbReference>
<feature type="domain" description="THAP-type" evidence="7">
    <location>
        <begin position="15"/>
        <end position="100"/>
    </location>
</feature>
<dbReference type="Pfam" id="PF13613">
    <property type="entry name" value="HTH_Tnp_4"/>
    <property type="match status" value="1"/>
</dbReference>
<dbReference type="InterPro" id="IPR006612">
    <property type="entry name" value="THAP_Znf"/>
</dbReference>
<evidence type="ECO:0000256" key="5">
    <source>
        <dbReference type="ARBA" id="ARBA00023125"/>
    </source>
</evidence>
<keyword evidence="5 6" id="KW-0238">DNA-binding</keyword>
<comment type="cofactor">
    <cofactor evidence="1">
        <name>a divalent metal cation</name>
        <dbReference type="ChEBI" id="CHEBI:60240"/>
    </cofactor>
</comment>
<evidence type="ECO:0000256" key="4">
    <source>
        <dbReference type="ARBA" id="ARBA00022833"/>
    </source>
</evidence>
<proteinExistence type="predicted"/>
<name>A0ABN8NWD8_9CNID</name>
<dbReference type="PANTHER" id="PTHR23080:SF133">
    <property type="entry name" value="SI:CH211-262I1.5-RELATED"/>
    <property type="match status" value="1"/>
</dbReference>
<evidence type="ECO:0000256" key="3">
    <source>
        <dbReference type="ARBA" id="ARBA00022771"/>
    </source>
</evidence>
<dbReference type="InterPro" id="IPR038441">
    <property type="entry name" value="THAP_Znf_sf"/>
</dbReference>
<dbReference type="EMBL" id="CALNXK010000040">
    <property type="protein sequence ID" value="CAH3124853.1"/>
    <property type="molecule type" value="Genomic_DNA"/>
</dbReference>
<evidence type="ECO:0000256" key="6">
    <source>
        <dbReference type="PROSITE-ProRule" id="PRU00309"/>
    </source>
</evidence>
<evidence type="ECO:0000256" key="1">
    <source>
        <dbReference type="ARBA" id="ARBA00001968"/>
    </source>
</evidence>
<keyword evidence="3 6" id="KW-0863">Zinc-finger</keyword>
<dbReference type="PROSITE" id="PS50950">
    <property type="entry name" value="ZF_THAP"/>
    <property type="match status" value="1"/>
</dbReference>
<dbReference type="InterPro" id="IPR027805">
    <property type="entry name" value="Transposase_HTH_dom"/>
</dbReference>